<evidence type="ECO:0000256" key="1">
    <source>
        <dbReference type="ARBA" id="ARBA00022729"/>
    </source>
</evidence>
<sequence>MNKFLQIYYNLYKKLLYSIVELFIFVSIHSRNYNLMKKLLLLFLFTGAFVGFSNNMQAQLREPGSITQKSDDGVLVAYPNPAKDFLLIKAKDTALKIKSVTFYSILGTQVANYTVNMNSGEINIEKLKPGKYLIRYILSDNTQKVTQIVKQ</sequence>
<reference evidence="5" key="1">
    <citation type="submission" date="2016-11" db="EMBL/GenBank/DDBJ databases">
        <authorList>
            <person name="Varghese N."/>
            <person name="Submissions S."/>
        </authorList>
    </citation>
    <scope>NUCLEOTIDE SEQUENCE [LARGE SCALE GENOMIC DNA]</scope>
    <source>
        <strain evidence="5">YR203</strain>
    </source>
</reference>
<dbReference type="Proteomes" id="UP000184108">
    <property type="component" value="Unassembled WGS sequence"/>
</dbReference>
<evidence type="ECO:0000256" key="2">
    <source>
        <dbReference type="SAM" id="Phobius"/>
    </source>
</evidence>
<dbReference type="Pfam" id="PF18962">
    <property type="entry name" value="Por_Secre_tail"/>
    <property type="match status" value="1"/>
</dbReference>
<keyword evidence="1" id="KW-0732">Signal</keyword>
<feature type="domain" description="Secretion system C-terminal sorting" evidence="3">
    <location>
        <begin position="78"/>
        <end position="147"/>
    </location>
</feature>
<dbReference type="NCBIfam" id="TIGR04183">
    <property type="entry name" value="Por_Secre_tail"/>
    <property type="match status" value="1"/>
</dbReference>
<name>A0A1M5MWH4_9FLAO</name>
<gene>
    <name evidence="4" type="ORF">SAMN02787073_4878</name>
</gene>
<keyword evidence="2" id="KW-0472">Membrane</keyword>
<dbReference type="EMBL" id="FQVE01000008">
    <property type="protein sequence ID" value="SHG81676.1"/>
    <property type="molecule type" value="Genomic_DNA"/>
</dbReference>
<organism evidence="4 5">
    <name type="scientific">Chryseobacterium vrystaatense</name>
    <dbReference type="NCBI Taxonomy" id="307480"/>
    <lineage>
        <taxon>Bacteria</taxon>
        <taxon>Pseudomonadati</taxon>
        <taxon>Bacteroidota</taxon>
        <taxon>Flavobacteriia</taxon>
        <taxon>Flavobacteriales</taxon>
        <taxon>Weeksellaceae</taxon>
        <taxon>Chryseobacterium group</taxon>
        <taxon>Chryseobacterium</taxon>
    </lineage>
</organism>
<keyword evidence="2" id="KW-1133">Transmembrane helix</keyword>
<dbReference type="InterPro" id="IPR026444">
    <property type="entry name" value="Secre_tail"/>
</dbReference>
<evidence type="ECO:0000259" key="3">
    <source>
        <dbReference type="Pfam" id="PF18962"/>
    </source>
</evidence>
<dbReference type="AlphaFoldDB" id="A0A1M5MWH4"/>
<accession>A0A1M5MWH4</accession>
<proteinExistence type="predicted"/>
<keyword evidence="2" id="KW-0812">Transmembrane</keyword>
<protein>
    <submittedName>
        <fullName evidence="4">Por secretion system C-terminal sorting domain-containing protein</fullName>
    </submittedName>
</protein>
<feature type="transmembrane region" description="Helical" evidence="2">
    <location>
        <begin position="12"/>
        <end position="29"/>
    </location>
</feature>
<evidence type="ECO:0000313" key="5">
    <source>
        <dbReference type="Proteomes" id="UP000184108"/>
    </source>
</evidence>
<feature type="transmembrane region" description="Helical" evidence="2">
    <location>
        <begin position="35"/>
        <end position="52"/>
    </location>
</feature>
<evidence type="ECO:0000313" key="4">
    <source>
        <dbReference type="EMBL" id="SHG81676.1"/>
    </source>
</evidence>